<evidence type="ECO:0000256" key="1">
    <source>
        <dbReference type="ARBA" id="ARBA00023121"/>
    </source>
</evidence>
<evidence type="ECO:0000313" key="5">
    <source>
        <dbReference type="Proteomes" id="UP001331761"/>
    </source>
</evidence>
<evidence type="ECO:0000313" key="4">
    <source>
        <dbReference type="EMBL" id="KAK5981393.1"/>
    </source>
</evidence>
<gene>
    <name evidence="4" type="ORF">GCK32_011140</name>
</gene>
<dbReference type="InterPro" id="IPR000582">
    <property type="entry name" value="Acyl-CoA-binding_protein"/>
</dbReference>
<dbReference type="SUPFAM" id="SSF47027">
    <property type="entry name" value="Acyl-CoA binding protein"/>
    <property type="match status" value="1"/>
</dbReference>
<dbReference type="InterPro" id="IPR035984">
    <property type="entry name" value="Acyl-CoA-binding_sf"/>
</dbReference>
<dbReference type="EMBL" id="WIXE01006336">
    <property type="protein sequence ID" value="KAK5981393.1"/>
    <property type="molecule type" value="Genomic_DNA"/>
</dbReference>
<proteinExistence type="predicted"/>
<dbReference type="PANTHER" id="PTHR23310">
    <property type="entry name" value="ACYL-COA-BINDING PROTEIN, ACBP"/>
    <property type="match status" value="1"/>
</dbReference>
<accession>A0AAN8IS88</accession>
<keyword evidence="1" id="KW-0446">Lipid-binding</keyword>
<dbReference type="GO" id="GO:0005737">
    <property type="term" value="C:cytoplasm"/>
    <property type="evidence" value="ECO:0007669"/>
    <property type="project" value="TreeGrafter"/>
</dbReference>
<dbReference type="AlphaFoldDB" id="A0AAN8IS88"/>
<name>A0AAN8IS88_TRICO</name>
<dbReference type="PROSITE" id="PS51228">
    <property type="entry name" value="ACB_2"/>
    <property type="match status" value="1"/>
</dbReference>
<dbReference type="PANTHER" id="PTHR23310:SF77">
    <property type="entry name" value="LD25952P"/>
    <property type="match status" value="1"/>
</dbReference>
<feature type="domain" description="ACB" evidence="3">
    <location>
        <begin position="47"/>
        <end position="133"/>
    </location>
</feature>
<feature type="region of interest" description="Disordered" evidence="2">
    <location>
        <begin position="134"/>
        <end position="163"/>
    </location>
</feature>
<protein>
    <submittedName>
        <fullName evidence="4">Acyl CoA binding protein</fullName>
    </submittedName>
</protein>
<feature type="compositionally biased region" description="Polar residues" evidence="2">
    <location>
        <begin position="153"/>
        <end position="163"/>
    </location>
</feature>
<comment type="caution">
    <text evidence="4">The sequence shown here is derived from an EMBL/GenBank/DDBJ whole genome shotgun (WGS) entry which is preliminary data.</text>
</comment>
<dbReference type="GO" id="GO:0006631">
    <property type="term" value="P:fatty acid metabolic process"/>
    <property type="evidence" value="ECO:0007669"/>
    <property type="project" value="TreeGrafter"/>
</dbReference>
<dbReference type="GO" id="GO:0000062">
    <property type="term" value="F:fatty-acyl-CoA binding"/>
    <property type="evidence" value="ECO:0007669"/>
    <property type="project" value="InterPro"/>
</dbReference>
<dbReference type="PRINTS" id="PR00689">
    <property type="entry name" value="ACOABINDINGP"/>
</dbReference>
<reference evidence="4 5" key="1">
    <citation type="submission" date="2019-10" db="EMBL/GenBank/DDBJ databases">
        <title>Assembly and Annotation for the nematode Trichostrongylus colubriformis.</title>
        <authorList>
            <person name="Martin J."/>
        </authorList>
    </citation>
    <scope>NUCLEOTIDE SEQUENCE [LARGE SCALE GENOMIC DNA]</scope>
    <source>
        <strain evidence="4">G859</strain>
        <tissue evidence="4">Whole worm</tissue>
    </source>
</reference>
<sequence length="163" mass="17912">MFTVLLAQYYQKYVSGVHIRESQGSASFEDDFDVMSCPDEAKIDPAVVTQFRCASAYLPSIVGRLERSDLTQFYGLYKQATAGPAQSADRPSFFDAKGRLKYEAWAQLGDMPKEVAMKAYVSKMVSMNLGWDPSSQHSSQGFGIRPSRPAVISESSDAASLSV</sequence>
<dbReference type="Proteomes" id="UP001331761">
    <property type="component" value="Unassembled WGS sequence"/>
</dbReference>
<dbReference type="Gene3D" id="1.20.80.10">
    <property type="match status" value="1"/>
</dbReference>
<keyword evidence="5" id="KW-1185">Reference proteome</keyword>
<dbReference type="Pfam" id="PF00887">
    <property type="entry name" value="ACBP"/>
    <property type="match status" value="1"/>
</dbReference>
<evidence type="ECO:0000259" key="3">
    <source>
        <dbReference type="PROSITE" id="PS51228"/>
    </source>
</evidence>
<dbReference type="InterPro" id="IPR014352">
    <property type="entry name" value="FERM/acyl-CoA-bd_prot_sf"/>
</dbReference>
<feature type="non-terminal residue" evidence="4">
    <location>
        <position position="163"/>
    </location>
</feature>
<organism evidence="4 5">
    <name type="scientific">Trichostrongylus colubriformis</name>
    <name type="common">Black scour worm</name>
    <dbReference type="NCBI Taxonomy" id="6319"/>
    <lineage>
        <taxon>Eukaryota</taxon>
        <taxon>Metazoa</taxon>
        <taxon>Ecdysozoa</taxon>
        <taxon>Nematoda</taxon>
        <taxon>Chromadorea</taxon>
        <taxon>Rhabditida</taxon>
        <taxon>Rhabditina</taxon>
        <taxon>Rhabditomorpha</taxon>
        <taxon>Strongyloidea</taxon>
        <taxon>Trichostrongylidae</taxon>
        <taxon>Trichostrongylus</taxon>
    </lineage>
</organism>
<evidence type="ECO:0000256" key="2">
    <source>
        <dbReference type="SAM" id="MobiDB-lite"/>
    </source>
</evidence>